<dbReference type="InterPro" id="IPR014729">
    <property type="entry name" value="Rossmann-like_a/b/a_fold"/>
</dbReference>
<dbReference type="RefSeq" id="WP_072283757.1">
    <property type="nucleotide sequence ID" value="NZ_CP015519.1"/>
</dbReference>
<dbReference type="GO" id="GO:0004515">
    <property type="term" value="F:nicotinate-nucleotide adenylyltransferase activity"/>
    <property type="evidence" value="ECO:0007669"/>
    <property type="project" value="UniProtKB-UniRule"/>
</dbReference>
<keyword evidence="5 11" id="KW-0808">Transferase</keyword>
<evidence type="ECO:0000256" key="10">
    <source>
        <dbReference type="ARBA" id="ARBA00048721"/>
    </source>
</evidence>
<evidence type="ECO:0000256" key="4">
    <source>
        <dbReference type="ARBA" id="ARBA00022642"/>
    </source>
</evidence>
<dbReference type="InterPro" id="IPR005248">
    <property type="entry name" value="NadD/NMNAT"/>
</dbReference>
<evidence type="ECO:0000256" key="9">
    <source>
        <dbReference type="ARBA" id="ARBA00023027"/>
    </source>
</evidence>
<dbReference type="EMBL" id="CP015519">
    <property type="protein sequence ID" value="APG27792.1"/>
    <property type="molecule type" value="Genomic_DNA"/>
</dbReference>
<evidence type="ECO:0000256" key="5">
    <source>
        <dbReference type="ARBA" id="ARBA00022679"/>
    </source>
</evidence>
<keyword evidence="9 11" id="KW-0520">NAD</keyword>
<name>A0A1L3GPE0_9BACT</name>
<gene>
    <name evidence="11" type="primary">nadD</name>
    <name evidence="13" type="ORF">A7E78_08040</name>
</gene>
<evidence type="ECO:0000256" key="8">
    <source>
        <dbReference type="ARBA" id="ARBA00022840"/>
    </source>
</evidence>
<comment type="similarity">
    <text evidence="3 11">Belongs to the NadD family.</text>
</comment>
<comment type="function">
    <text evidence="1 11">Catalyzes the reversible adenylation of nicotinate mononucleotide (NaMN) to nicotinic acid adenine dinucleotide (NaAD).</text>
</comment>
<evidence type="ECO:0000259" key="12">
    <source>
        <dbReference type="Pfam" id="PF01467"/>
    </source>
</evidence>
<sequence>MKTGILGGTFNPIHLAHLRIAEEVRLACGLDRVLFMPAATPPHKPLADDIAFVHRYAMVEAAVADNPAFSACDLEAQRPGKSYSVATLEILHDRFPDDEFYFIIGMDSYRAIDTWKDYSRLFELTNLVVAARPGHAGDDPLALLPVVIRGQFCYDGPSNVLRHCSGNRVILLKETFLDISSTRIRQQVAEQGSIRYLVPSVVEDYICRHDLYRGRERL</sequence>
<dbReference type="NCBIfam" id="TIGR00125">
    <property type="entry name" value="cyt_tran_rel"/>
    <property type="match status" value="1"/>
</dbReference>
<dbReference type="NCBIfam" id="TIGR00482">
    <property type="entry name" value="nicotinate (nicotinamide) nucleotide adenylyltransferase"/>
    <property type="match status" value="1"/>
</dbReference>
<dbReference type="Gene3D" id="3.40.50.620">
    <property type="entry name" value="HUPs"/>
    <property type="match status" value="1"/>
</dbReference>
<evidence type="ECO:0000256" key="2">
    <source>
        <dbReference type="ARBA" id="ARBA00005019"/>
    </source>
</evidence>
<dbReference type="UniPathway" id="UPA00253">
    <property type="reaction ID" value="UER00332"/>
</dbReference>
<dbReference type="PANTHER" id="PTHR39321:SF3">
    <property type="entry name" value="PHOSPHOPANTETHEINE ADENYLYLTRANSFERASE"/>
    <property type="match status" value="1"/>
</dbReference>
<evidence type="ECO:0000256" key="7">
    <source>
        <dbReference type="ARBA" id="ARBA00022741"/>
    </source>
</evidence>
<dbReference type="AlphaFoldDB" id="A0A1L3GPE0"/>
<evidence type="ECO:0000256" key="6">
    <source>
        <dbReference type="ARBA" id="ARBA00022695"/>
    </source>
</evidence>
<dbReference type="Proteomes" id="UP000182517">
    <property type="component" value="Chromosome"/>
</dbReference>
<evidence type="ECO:0000256" key="11">
    <source>
        <dbReference type="HAMAP-Rule" id="MF_00244"/>
    </source>
</evidence>
<evidence type="ECO:0000256" key="3">
    <source>
        <dbReference type="ARBA" id="ARBA00009014"/>
    </source>
</evidence>
<keyword evidence="4 11" id="KW-0662">Pyridine nucleotide biosynthesis</keyword>
<dbReference type="PANTHER" id="PTHR39321">
    <property type="entry name" value="NICOTINATE-NUCLEOTIDE ADENYLYLTRANSFERASE-RELATED"/>
    <property type="match status" value="1"/>
</dbReference>
<dbReference type="SUPFAM" id="SSF52374">
    <property type="entry name" value="Nucleotidylyl transferase"/>
    <property type="match status" value="1"/>
</dbReference>
<dbReference type="STRING" id="1842532.A7E78_08040"/>
<evidence type="ECO:0000313" key="14">
    <source>
        <dbReference type="Proteomes" id="UP000182517"/>
    </source>
</evidence>
<keyword evidence="14" id="KW-1185">Reference proteome</keyword>
<proteinExistence type="inferred from homology"/>
<evidence type="ECO:0000256" key="1">
    <source>
        <dbReference type="ARBA" id="ARBA00002324"/>
    </source>
</evidence>
<keyword evidence="7 11" id="KW-0547">Nucleotide-binding</keyword>
<accession>A0A1L3GPE0</accession>
<dbReference type="KEGG" id="pef:A7E78_08040"/>
<keyword evidence="6 11" id="KW-0548">Nucleotidyltransferase</keyword>
<comment type="pathway">
    <text evidence="2 11">Cofactor biosynthesis; NAD(+) biosynthesis; deamido-NAD(+) from nicotinate D-ribonucleotide: step 1/1.</text>
</comment>
<comment type="catalytic activity">
    <reaction evidence="10 11">
        <text>nicotinate beta-D-ribonucleotide + ATP + H(+) = deamido-NAD(+) + diphosphate</text>
        <dbReference type="Rhea" id="RHEA:22860"/>
        <dbReference type="ChEBI" id="CHEBI:15378"/>
        <dbReference type="ChEBI" id="CHEBI:30616"/>
        <dbReference type="ChEBI" id="CHEBI:33019"/>
        <dbReference type="ChEBI" id="CHEBI:57502"/>
        <dbReference type="ChEBI" id="CHEBI:58437"/>
        <dbReference type="EC" id="2.7.7.18"/>
    </reaction>
</comment>
<dbReference type="GO" id="GO:0009435">
    <property type="term" value="P:NAD+ biosynthetic process"/>
    <property type="evidence" value="ECO:0007669"/>
    <property type="project" value="UniProtKB-UniRule"/>
</dbReference>
<dbReference type="Pfam" id="PF01467">
    <property type="entry name" value="CTP_transf_like"/>
    <property type="match status" value="1"/>
</dbReference>
<dbReference type="EC" id="2.7.7.18" evidence="11"/>
<dbReference type="GO" id="GO:0005524">
    <property type="term" value="F:ATP binding"/>
    <property type="evidence" value="ECO:0007669"/>
    <property type="project" value="UniProtKB-KW"/>
</dbReference>
<dbReference type="CDD" id="cd02165">
    <property type="entry name" value="NMNAT"/>
    <property type="match status" value="1"/>
</dbReference>
<feature type="domain" description="Cytidyltransferase-like" evidence="12">
    <location>
        <begin position="5"/>
        <end position="186"/>
    </location>
</feature>
<dbReference type="HAMAP" id="MF_00244">
    <property type="entry name" value="NaMN_adenylyltr"/>
    <property type="match status" value="1"/>
</dbReference>
<dbReference type="NCBIfam" id="NF000840">
    <property type="entry name" value="PRK00071.1-3"/>
    <property type="match status" value="1"/>
</dbReference>
<keyword evidence="8 11" id="KW-0067">ATP-binding</keyword>
<dbReference type="InterPro" id="IPR004821">
    <property type="entry name" value="Cyt_trans-like"/>
</dbReference>
<protein>
    <recommendedName>
        <fullName evidence="11">Probable nicotinate-nucleotide adenylyltransferase</fullName>
        <ecNumber evidence="11">2.7.7.18</ecNumber>
    </recommendedName>
    <alternativeName>
        <fullName evidence="11">Deamido-NAD(+) diphosphorylase</fullName>
    </alternativeName>
    <alternativeName>
        <fullName evidence="11">Deamido-NAD(+) pyrophosphorylase</fullName>
    </alternativeName>
    <alternativeName>
        <fullName evidence="11">Nicotinate mononucleotide adenylyltransferase</fullName>
        <shortName evidence="11">NaMN adenylyltransferase</shortName>
    </alternativeName>
</protein>
<dbReference type="OrthoDB" id="5295945at2"/>
<evidence type="ECO:0000313" key="13">
    <source>
        <dbReference type="EMBL" id="APG27792.1"/>
    </source>
</evidence>
<organism evidence="13 14">
    <name type="scientific">Syntrophotalea acetylenivorans</name>
    <dbReference type="NCBI Taxonomy" id="1842532"/>
    <lineage>
        <taxon>Bacteria</taxon>
        <taxon>Pseudomonadati</taxon>
        <taxon>Thermodesulfobacteriota</taxon>
        <taxon>Desulfuromonadia</taxon>
        <taxon>Desulfuromonadales</taxon>
        <taxon>Syntrophotaleaceae</taxon>
        <taxon>Syntrophotalea</taxon>
    </lineage>
</organism>
<reference evidence="13 14" key="1">
    <citation type="journal article" date="2017" name="Genome Announc.">
        <title>Complete Genome Sequences of Two Acetylene-Fermenting Pelobacter acetylenicus Strains.</title>
        <authorList>
            <person name="Sutton J.M."/>
            <person name="Baesman S.M."/>
            <person name="Fierst J.L."/>
            <person name="Poret-Peterson A.T."/>
            <person name="Oremland R.S."/>
            <person name="Dunlap D.S."/>
            <person name="Akob D.M."/>
        </authorList>
    </citation>
    <scope>NUCLEOTIDE SEQUENCE [LARGE SCALE GENOMIC DNA]</scope>
    <source>
        <strain evidence="13 14">SFB93</strain>
    </source>
</reference>